<proteinExistence type="predicted"/>
<feature type="region of interest" description="Disordered" evidence="1">
    <location>
        <begin position="302"/>
        <end position="402"/>
    </location>
</feature>
<feature type="compositionally biased region" description="Low complexity" evidence="1">
    <location>
        <begin position="302"/>
        <end position="314"/>
    </location>
</feature>
<dbReference type="EnsemblMetazoa" id="AFUN022053-RA">
    <property type="protein sequence ID" value="AFUN022053-PA"/>
    <property type="gene ID" value="AFUN022053"/>
</dbReference>
<feature type="compositionally biased region" description="Gly residues" evidence="1">
    <location>
        <begin position="359"/>
        <end position="369"/>
    </location>
</feature>
<feature type="compositionally biased region" description="Pro residues" evidence="1">
    <location>
        <begin position="198"/>
        <end position="215"/>
    </location>
</feature>
<protein>
    <recommendedName>
        <fullName evidence="3">Zinc finger PHD-type domain-containing protein</fullName>
    </recommendedName>
</protein>
<feature type="compositionally biased region" description="Polar residues" evidence="1">
    <location>
        <begin position="329"/>
        <end position="339"/>
    </location>
</feature>
<organism evidence="2">
    <name type="scientific">Anopheles funestus</name>
    <name type="common">African malaria mosquito</name>
    <dbReference type="NCBI Taxonomy" id="62324"/>
    <lineage>
        <taxon>Eukaryota</taxon>
        <taxon>Metazoa</taxon>
        <taxon>Ecdysozoa</taxon>
        <taxon>Arthropoda</taxon>
        <taxon>Hexapoda</taxon>
        <taxon>Insecta</taxon>
        <taxon>Pterygota</taxon>
        <taxon>Neoptera</taxon>
        <taxon>Endopterygota</taxon>
        <taxon>Diptera</taxon>
        <taxon>Nematocera</taxon>
        <taxon>Culicoidea</taxon>
        <taxon>Culicidae</taxon>
        <taxon>Anophelinae</taxon>
        <taxon>Anopheles</taxon>
    </lineage>
</organism>
<evidence type="ECO:0008006" key="3">
    <source>
        <dbReference type="Google" id="ProtNLM"/>
    </source>
</evidence>
<evidence type="ECO:0000313" key="2">
    <source>
        <dbReference type="EnsemblMetazoa" id="AFUN022053-PA"/>
    </source>
</evidence>
<sequence>MVTDSQKHKVIKEFLIPDTVKDDIAYCQRSLRDCVKVHQYFVERCNSLSVKQQEQVKKYLLELEDEMRAIGQEQSGLVMDLANRLKHFQRKTANEKHIVLGDDLANGYVAWVLSNHSDVHCNAAYMPHAVSERLNESQLYQKYRLEPVQSCDVGTALPDGTKLQDKRLRKRPVLQTSLLKPKEERDHSSTALKQEPSLTPPSTPKTPPTPPPPQPAQGTVTRTTASRRKTPPEQQPLILKKMLRSRSTTPVVTVKQEHDIKQEPIDQENSIDTEDQLGTITLQESAAVKRGRSNLLQALNKAKTTQKTALKQPQTSPPASAIKGGRNNRAGSLNAGEQRSSSVSSDSSNSRASTPGTSCNGGGGGGSGVGSTRKSTVENGTSDESSLERLLPPEEPPCTLPTNIDEWEQYSFLKLFGLYTIEDSNLLKGRKNERKRRSCCSTERKDFHYGRFDYYEQQFYIVQKRRYNVNKRLLFTAKSAEKSINKRKPWSSLVMPAPVSLPVQDLSTDGKTSLQADSLEREDDESCVLEAQNKLCFVCKKDGNTANALNTCMDCSNFYHPSCHVDEDASQAEQKIDCKADRNDCDGGDENGNRSTAAQLLTTPRNELCPVCLALAKSSIK</sequence>
<reference evidence="2" key="1">
    <citation type="submission" date="2020-05" db="UniProtKB">
        <authorList>
            <consortium name="EnsemblMetazoa"/>
        </authorList>
    </citation>
    <scope>IDENTIFICATION</scope>
    <source>
        <strain evidence="2">FUMOZ</strain>
    </source>
</reference>
<name>A0A4Y0BVX1_ANOFN</name>
<dbReference type="STRING" id="62324.A0A4Y0BVX1"/>
<dbReference type="AlphaFoldDB" id="A0A4Y0BVX1"/>
<feature type="compositionally biased region" description="Acidic residues" evidence="1">
    <location>
        <begin position="265"/>
        <end position="274"/>
    </location>
</feature>
<dbReference type="VEuPathDB" id="VectorBase:AFUN2_000811"/>
<evidence type="ECO:0000256" key="1">
    <source>
        <dbReference type="SAM" id="MobiDB-lite"/>
    </source>
</evidence>
<dbReference type="VEuPathDB" id="VectorBase:AFUN022053"/>
<feature type="compositionally biased region" description="Low complexity" evidence="1">
    <location>
        <begin position="340"/>
        <end position="358"/>
    </location>
</feature>
<feature type="compositionally biased region" description="Basic and acidic residues" evidence="1">
    <location>
        <begin position="255"/>
        <end position="264"/>
    </location>
</feature>
<accession>A0A4Y0BVX1</accession>
<feature type="region of interest" description="Disordered" evidence="1">
    <location>
        <begin position="152"/>
        <end position="274"/>
    </location>
</feature>